<dbReference type="PROSITE" id="PS51257">
    <property type="entry name" value="PROKAR_LIPOPROTEIN"/>
    <property type="match status" value="1"/>
</dbReference>
<dbReference type="AlphaFoldDB" id="A0A7L4YQE1"/>
<evidence type="ECO:0000313" key="2">
    <source>
        <dbReference type="Proteomes" id="UP000463857"/>
    </source>
</evidence>
<dbReference type="InParanoid" id="A0A7L4YQE1"/>
<proteinExistence type="predicted"/>
<dbReference type="OrthoDB" id="5196161at2"/>
<dbReference type="EMBL" id="CP047156">
    <property type="protein sequence ID" value="QHC00767.1"/>
    <property type="molecule type" value="Genomic_DNA"/>
</dbReference>
<gene>
    <name evidence="1" type="ORF">EK0264_11020</name>
</gene>
<keyword evidence="2" id="KW-1185">Reference proteome</keyword>
<name>A0A7L4YQE1_9ACTN</name>
<dbReference type="Proteomes" id="UP000463857">
    <property type="component" value="Chromosome"/>
</dbReference>
<dbReference type="KEGG" id="eke:EK0264_11020"/>
<protein>
    <submittedName>
        <fullName evidence="1">Uncharacterized protein</fullName>
    </submittedName>
</protein>
<evidence type="ECO:0000313" key="1">
    <source>
        <dbReference type="EMBL" id="QHC00767.1"/>
    </source>
</evidence>
<organism evidence="1 2">
    <name type="scientific">Epidermidibacterium keratini</name>
    <dbReference type="NCBI Taxonomy" id="1891644"/>
    <lineage>
        <taxon>Bacteria</taxon>
        <taxon>Bacillati</taxon>
        <taxon>Actinomycetota</taxon>
        <taxon>Actinomycetes</taxon>
        <taxon>Sporichthyales</taxon>
        <taxon>Sporichthyaceae</taxon>
        <taxon>Epidermidibacterium</taxon>
    </lineage>
</organism>
<sequence>MKKFASAALVIAPMMLLSGCSKPSQDEIHAKLVEDASALQLSGDDATAFADCAAPKLHEELSRSSLNTYLEDGMEAEVAQDDADKSNKILEDCYNEVAPAA</sequence>
<accession>A0A7L4YQE1</accession>
<reference evidence="1 2" key="1">
    <citation type="journal article" date="2018" name="Int. J. Syst. Evol. Microbiol.">
        <title>Epidermidibacterium keratini gen. nov., sp. nov., a member of the family Sporichthyaceae, isolated from keratin epidermis.</title>
        <authorList>
            <person name="Lee D.G."/>
            <person name="Trujillo M.E."/>
            <person name="Kang S."/>
            <person name="Nam J.J."/>
            <person name="Kim Y.J."/>
        </authorList>
    </citation>
    <scope>NUCLEOTIDE SEQUENCE [LARGE SCALE GENOMIC DNA]</scope>
    <source>
        <strain evidence="1 2">EPI-7</strain>
    </source>
</reference>
<dbReference type="RefSeq" id="WP_159545576.1">
    <property type="nucleotide sequence ID" value="NZ_CP047156.1"/>
</dbReference>